<dbReference type="InterPro" id="IPR010982">
    <property type="entry name" value="Lambda_DNA-bd_dom_sf"/>
</dbReference>
<dbReference type="SUPFAM" id="SSF47413">
    <property type="entry name" value="lambda repressor-like DNA-binding domains"/>
    <property type="match status" value="1"/>
</dbReference>
<gene>
    <name evidence="2" type="ORF">SOO65_18810</name>
</gene>
<dbReference type="AlphaFoldDB" id="A0AAX4HNH7"/>
<dbReference type="CDD" id="cd00093">
    <property type="entry name" value="HTH_XRE"/>
    <property type="match status" value="1"/>
</dbReference>
<dbReference type="PROSITE" id="PS50943">
    <property type="entry name" value="HTH_CROC1"/>
    <property type="match status" value="1"/>
</dbReference>
<dbReference type="KEGG" id="psti:SOO65_18810"/>
<dbReference type="EMBL" id="CP139487">
    <property type="protein sequence ID" value="WPU64748.1"/>
    <property type="molecule type" value="Genomic_DNA"/>
</dbReference>
<sequence>MEVIRRSNAEIEREIGSVAYFIRKRRKERGYTQEHLAKSSGVGLAFLKRLEGGDENLHLAKVLQVLRHLNADLFPKEYQ</sequence>
<protein>
    <submittedName>
        <fullName evidence="2">Helix-turn-helix domain-containing protein</fullName>
    </submittedName>
</protein>
<organism evidence="2 3">
    <name type="scientific">Peredibacter starrii</name>
    <dbReference type="NCBI Taxonomy" id="28202"/>
    <lineage>
        <taxon>Bacteria</taxon>
        <taxon>Pseudomonadati</taxon>
        <taxon>Bdellovibrionota</taxon>
        <taxon>Bacteriovoracia</taxon>
        <taxon>Bacteriovoracales</taxon>
        <taxon>Bacteriovoracaceae</taxon>
        <taxon>Peredibacter</taxon>
    </lineage>
</organism>
<dbReference type="SMART" id="SM00530">
    <property type="entry name" value="HTH_XRE"/>
    <property type="match status" value="1"/>
</dbReference>
<evidence type="ECO:0000313" key="2">
    <source>
        <dbReference type="EMBL" id="WPU64748.1"/>
    </source>
</evidence>
<dbReference type="RefSeq" id="WP_321394118.1">
    <property type="nucleotide sequence ID" value="NZ_CP139487.1"/>
</dbReference>
<reference evidence="2 3" key="1">
    <citation type="submission" date="2023-11" db="EMBL/GenBank/DDBJ databases">
        <title>Peredibacter starrii A3.12.</title>
        <authorList>
            <person name="Mitchell R.J."/>
        </authorList>
    </citation>
    <scope>NUCLEOTIDE SEQUENCE [LARGE SCALE GENOMIC DNA]</scope>
    <source>
        <strain evidence="2 3">A3.12</strain>
    </source>
</reference>
<feature type="domain" description="HTH cro/C1-type" evidence="1">
    <location>
        <begin position="22"/>
        <end position="74"/>
    </location>
</feature>
<keyword evidence="3" id="KW-1185">Reference proteome</keyword>
<dbReference type="Pfam" id="PF01381">
    <property type="entry name" value="HTH_3"/>
    <property type="match status" value="1"/>
</dbReference>
<evidence type="ECO:0000313" key="3">
    <source>
        <dbReference type="Proteomes" id="UP001324634"/>
    </source>
</evidence>
<evidence type="ECO:0000259" key="1">
    <source>
        <dbReference type="PROSITE" id="PS50943"/>
    </source>
</evidence>
<name>A0AAX4HNH7_9BACT</name>
<dbReference type="Gene3D" id="1.10.260.40">
    <property type="entry name" value="lambda repressor-like DNA-binding domains"/>
    <property type="match status" value="1"/>
</dbReference>
<accession>A0AAX4HNH7</accession>
<dbReference type="InterPro" id="IPR001387">
    <property type="entry name" value="Cro/C1-type_HTH"/>
</dbReference>
<dbReference type="Proteomes" id="UP001324634">
    <property type="component" value="Chromosome"/>
</dbReference>
<dbReference type="GO" id="GO:0003677">
    <property type="term" value="F:DNA binding"/>
    <property type="evidence" value="ECO:0007669"/>
    <property type="project" value="InterPro"/>
</dbReference>
<proteinExistence type="predicted"/>